<proteinExistence type="predicted"/>
<reference evidence="2 3" key="1">
    <citation type="submission" date="2020-04" db="EMBL/GenBank/DDBJ databases">
        <title>Novel species.</title>
        <authorList>
            <person name="Teo W.F.A."/>
            <person name="Lipun K."/>
            <person name="Srisuk N."/>
            <person name="Duangmal K."/>
        </authorList>
    </citation>
    <scope>NUCLEOTIDE SEQUENCE [LARGE SCALE GENOMIC DNA]</scope>
    <source>
        <strain evidence="2 3">K13G38</strain>
    </source>
</reference>
<feature type="domain" description="HTH hxlR-type" evidence="1">
    <location>
        <begin position="23"/>
        <end position="99"/>
    </location>
</feature>
<protein>
    <recommendedName>
        <fullName evidence="1">HTH hxlR-type domain-containing protein</fullName>
    </recommendedName>
</protein>
<dbReference type="Proteomes" id="UP000715441">
    <property type="component" value="Unassembled WGS sequence"/>
</dbReference>
<dbReference type="Pfam" id="PF01638">
    <property type="entry name" value="HxlR"/>
    <property type="match status" value="1"/>
</dbReference>
<organism evidence="2 3">
    <name type="scientific">Amycolatopsis acididurans</name>
    <dbReference type="NCBI Taxonomy" id="2724524"/>
    <lineage>
        <taxon>Bacteria</taxon>
        <taxon>Bacillati</taxon>
        <taxon>Actinomycetota</taxon>
        <taxon>Actinomycetes</taxon>
        <taxon>Pseudonocardiales</taxon>
        <taxon>Pseudonocardiaceae</taxon>
        <taxon>Amycolatopsis</taxon>
    </lineage>
</organism>
<dbReference type="SUPFAM" id="SSF46785">
    <property type="entry name" value="Winged helix' DNA-binding domain"/>
    <property type="match status" value="1"/>
</dbReference>
<dbReference type="InterPro" id="IPR002577">
    <property type="entry name" value="HTH_HxlR"/>
</dbReference>
<gene>
    <name evidence="2" type="ORF">HFP15_37495</name>
</gene>
<keyword evidence="3" id="KW-1185">Reference proteome</keyword>
<name>A0ABX1JH67_9PSEU</name>
<evidence type="ECO:0000259" key="1">
    <source>
        <dbReference type="Pfam" id="PF01638"/>
    </source>
</evidence>
<dbReference type="InterPro" id="IPR036388">
    <property type="entry name" value="WH-like_DNA-bd_sf"/>
</dbReference>
<evidence type="ECO:0000313" key="3">
    <source>
        <dbReference type="Proteomes" id="UP000715441"/>
    </source>
</evidence>
<accession>A0ABX1JH67</accession>
<sequence>MADERLALWVAVAACPGAAEALDALADGPRSFLEIRRRMPVSRRELWRALRTLAVEGALIRCEPGSWDGGARRSTFVLTAGGHHLRRELASLEVWVAVYEHFLHRPPRP</sequence>
<dbReference type="EMBL" id="JAAXLS010000059">
    <property type="protein sequence ID" value="NKQ58556.1"/>
    <property type="molecule type" value="Genomic_DNA"/>
</dbReference>
<dbReference type="Gene3D" id="1.10.10.10">
    <property type="entry name" value="Winged helix-like DNA-binding domain superfamily/Winged helix DNA-binding domain"/>
    <property type="match status" value="1"/>
</dbReference>
<comment type="caution">
    <text evidence="2">The sequence shown here is derived from an EMBL/GenBank/DDBJ whole genome shotgun (WGS) entry which is preliminary data.</text>
</comment>
<dbReference type="InterPro" id="IPR036390">
    <property type="entry name" value="WH_DNA-bd_sf"/>
</dbReference>
<dbReference type="RefSeq" id="WP_168522501.1">
    <property type="nucleotide sequence ID" value="NZ_JAAXLS010000059.1"/>
</dbReference>
<evidence type="ECO:0000313" key="2">
    <source>
        <dbReference type="EMBL" id="NKQ58556.1"/>
    </source>
</evidence>